<evidence type="ECO:0000313" key="2">
    <source>
        <dbReference type="Proteomes" id="UP000437068"/>
    </source>
</evidence>
<name>A0A6A4B0C9_9STRA</name>
<dbReference type="Proteomes" id="UP000437068">
    <property type="component" value="Unassembled WGS sequence"/>
</dbReference>
<comment type="caution">
    <text evidence="1">The sequence shown here is derived from an EMBL/GenBank/DDBJ whole genome shotgun (WGS) entry which is preliminary data.</text>
</comment>
<protein>
    <submittedName>
        <fullName evidence="1">Uncharacterized protein</fullName>
    </submittedName>
</protein>
<sequence>MSSRPVTPNTLAFIGPSHAPELAEFSYVRVRTVNGDTATVQVVGPDSDEDGQDVVVPVSTIELRGVDATEAEL</sequence>
<accession>A0A6A4B0C9</accession>
<evidence type="ECO:0000313" key="1">
    <source>
        <dbReference type="EMBL" id="KAE9265871.1"/>
    </source>
</evidence>
<proteinExistence type="predicted"/>
<dbReference type="EMBL" id="QXGE01006125">
    <property type="protein sequence ID" value="KAE9265871.1"/>
    <property type="molecule type" value="Genomic_DNA"/>
</dbReference>
<reference evidence="1 2" key="1">
    <citation type="submission" date="2018-08" db="EMBL/GenBank/DDBJ databases">
        <title>Genomic investigation of the strawberry pathogen Phytophthora fragariae indicates pathogenicity is determined by transcriptional variation in three key races.</title>
        <authorList>
            <person name="Adams T.M."/>
            <person name="Armitage A.D."/>
            <person name="Sobczyk M.K."/>
            <person name="Bates H.J."/>
            <person name="Dunwell J.M."/>
            <person name="Nellist C.F."/>
            <person name="Harrison R.J."/>
        </authorList>
    </citation>
    <scope>NUCLEOTIDE SEQUENCE [LARGE SCALE GENOMIC DNA]</scope>
    <source>
        <strain evidence="1 2">A4</strain>
    </source>
</reference>
<dbReference type="AlphaFoldDB" id="A0A6A4B0C9"/>
<gene>
    <name evidence="1" type="ORF">PF001_g30707</name>
</gene>
<organism evidence="1 2">
    <name type="scientific">Phytophthora fragariae</name>
    <dbReference type="NCBI Taxonomy" id="53985"/>
    <lineage>
        <taxon>Eukaryota</taxon>
        <taxon>Sar</taxon>
        <taxon>Stramenopiles</taxon>
        <taxon>Oomycota</taxon>
        <taxon>Peronosporomycetes</taxon>
        <taxon>Peronosporales</taxon>
        <taxon>Peronosporaceae</taxon>
        <taxon>Phytophthora</taxon>
    </lineage>
</organism>